<reference evidence="2" key="1">
    <citation type="journal article" date="2019" name="Toxins">
        <title>Detection of Abrin-Like and Prepropulchellin-Like Toxin Genes and Transcripts Using Whole Genome Sequencing and Full-Length Transcript Sequencing of Abrus precatorius.</title>
        <authorList>
            <person name="Hovde B.T."/>
            <person name="Daligault H.E."/>
            <person name="Hanschen E.R."/>
            <person name="Kunde Y.A."/>
            <person name="Johnson M.B."/>
            <person name="Starkenburg S.R."/>
            <person name="Johnson S.L."/>
        </authorList>
    </citation>
    <scope>NUCLEOTIDE SEQUENCE [LARGE SCALE GENOMIC DNA]</scope>
</reference>
<evidence type="ECO:0000256" key="1">
    <source>
        <dbReference type="ARBA" id="ARBA00022821"/>
    </source>
</evidence>
<dbReference type="Proteomes" id="UP000694853">
    <property type="component" value="Unplaced"/>
</dbReference>
<dbReference type="OrthoDB" id="786439at2759"/>
<evidence type="ECO:0000313" key="3">
    <source>
        <dbReference type="RefSeq" id="XP_027342975.1"/>
    </source>
</evidence>
<keyword evidence="1" id="KW-0611">Plant defense</keyword>
<organism evidence="2 3">
    <name type="scientific">Abrus precatorius</name>
    <name type="common">Indian licorice</name>
    <name type="synonym">Glycine abrus</name>
    <dbReference type="NCBI Taxonomy" id="3816"/>
    <lineage>
        <taxon>Eukaryota</taxon>
        <taxon>Viridiplantae</taxon>
        <taxon>Streptophyta</taxon>
        <taxon>Embryophyta</taxon>
        <taxon>Tracheophyta</taxon>
        <taxon>Spermatophyta</taxon>
        <taxon>Magnoliopsida</taxon>
        <taxon>eudicotyledons</taxon>
        <taxon>Gunneridae</taxon>
        <taxon>Pentapetalae</taxon>
        <taxon>rosids</taxon>
        <taxon>fabids</taxon>
        <taxon>Fabales</taxon>
        <taxon>Fabaceae</taxon>
        <taxon>Papilionoideae</taxon>
        <taxon>50 kb inversion clade</taxon>
        <taxon>NPAAA clade</taxon>
        <taxon>indigoferoid/millettioid clade</taxon>
        <taxon>Abreae</taxon>
        <taxon>Abrus</taxon>
    </lineage>
</organism>
<dbReference type="RefSeq" id="XP_027342975.1">
    <property type="nucleotide sequence ID" value="XM_027487174.1"/>
</dbReference>
<dbReference type="InterPro" id="IPR050905">
    <property type="entry name" value="Plant_NBS-LRR"/>
</dbReference>
<sequence>MAREIVVSFISKIAKCIIGPIGHQFGYTVFHNSNLKGLKTDVQKLEGTKDSVQHSADEAKRNGEEIEKIVQHWLHKADGTIAEAKKLIDFEGHANVGYFPNIWTRHQLSRKRKRMTRDL</sequence>
<accession>A0A8B8KGN1</accession>
<evidence type="ECO:0000313" key="2">
    <source>
        <dbReference type="Proteomes" id="UP000694853"/>
    </source>
</evidence>
<keyword evidence="2" id="KW-1185">Reference proteome</keyword>
<protein>
    <submittedName>
        <fullName evidence="3">Uncharacterized protein LOC113855533</fullName>
    </submittedName>
</protein>
<proteinExistence type="predicted"/>
<gene>
    <name evidence="3" type="primary">LOC113855533</name>
</gene>
<dbReference type="GeneID" id="113855533"/>
<name>A0A8B8KGN1_ABRPR</name>
<reference evidence="3" key="2">
    <citation type="submission" date="2025-08" db="UniProtKB">
        <authorList>
            <consortium name="RefSeq"/>
        </authorList>
    </citation>
    <scope>IDENTIFICATION</scope>
    <source>
        <tissue evidence="3">Young leaves</tissue>
    </source>
</reference>
<dbReference type="AlphaFoldDB" id="A0A8B8KGN1"/>
<dbReference type="PANTHER" id="PTHR33463">
    <property type="entry name" value="NB-ARC DOMAIN-CONTAINING PROTEIN-RELATED"/>
    <property type="match status" value="1"/>
</dbReference>
<dbReference type="PANTHER" id="PTHR33463:SF203">
    <property type="entry name" value="AAA+ ATPASE DOMAIN-CONTAINING PROTEIN"/>
    <property type="match status" value="1"/>
</dbReference>
<dbReference type="KEGG" id="aprc:113855533"/>